<feature type="region of interest" description="Disordered" evidence="1">
    <location>
        <begin position="166"/>
        <end position="236"/>
    </location>
</feature>
<dbReference type="RefSeq" id="WP_174548997.1">
    <property type="nucleotide sequence ID" value="NZ_FOYN01000002.1"/>
</dbReference>
<dbReference type="Proteomes" id="UP000198932">
    <property type="component" value="Unassembled WGS sequence"/>
</dbReference>
<proteinExistence type="predicted"/>
<gene>
    <name evidence="2" type="ORF">SAMN04487937_1551</name>
</gene>
<reference evidence="3" key="1">
    <citation type="submission" date="2016-10" db="EMBL/GenBank/DDBJ databases">
        <authorList>
            <person name="Varghese N."/>
            <person name="Submissions S."/>
        </authorList>
    </citation>
    <scope>NUCLEOTIDE SEQUENCE [LARGE SCALE GENOMIC DNA]</scope>
    <source>
        <strain evidence="3">RD 26</strain>
    </source>
</reference>
<evidence type="ECO:0000313" key="2">
    <source>
        <dbReference type="EMBL" id="SFR36482.1"/>
    </source>
</evidence>
<feature type="compositionally biased region" description="Acidic residues" evidence="1">
    <location>
        <begin position="92"/>
        <end position="112"/>
    </location>
</feature>
<name>A0A1I6G2U3_HALSD</name>
<feature type="compositionally biased region" description="Acidic residues" evidence="1">
    <location>
        <begin position="174"/>
        <end position="236"/>
    </location>
</feature>
<evidence type="ECO:0000256" key="1">
    <source>
        <dbReference type="SAM" id="MobiDB-lite"/>
    </source>
</evidence>
<organism evidence="2 3">
    <name type="scientific">Halorubrum sodomense</name>
    <dbReference type="NCBI Taxonomy" id="35743"/>
    <lineage>
        <taxon>Archaea</taxon>
        <taxon>Methanobacteriati</taxon>
        <taxon>Methanobacteriota</taxon>
        <taxon>Stenosarchaea group</taxon>
        <taxon>Halobacteria</taxon>
        <taxon>Halobacteriales</taxon>
        <taxon>Haloferacaceae</taxon>
        <taxon>Halorubrum</taxon>
    </lineage>
</organism>
<accession>A0A1I6G2U3</accession>
<sequence>MKRRNFVLLLGGASSGAMSVGTGAFSSVSAEREVSVNVVEDENAYLGLDQIAHTVSGDDGTRVIQVTNQFGGTLDLTITVDQKGSAIDEIEGEEIEIEDDRGSDDGDEEDDSGEKADENDRCEDDDGVLCIGEEAFITVECEGSGRAELTLRFEGTVIETGTTVDKTRTFEVYCGDEEGDDEGDDEEGDDEGDDEEGDEEGDDEEGDEEGDDEEGDDEGDDEEGDDEGDDEEGDDD</sequence>
<feature type="region of interest" description="Disordered" evidence="1">
    <location>
        <begin position="92"/>
        <end position="125"/>
    </location>
</feature>
<dbReference type="AlphaFoldDB" id="A0A1I6G2U3"/>
<protein>
    <submittedName>
        <fullName evidence="2">Uncharacterized protein</fullName>
    </submittedName>
</protein>
<keyword evidence="3" id="KW-1185">Reference proteome</keyword>
<evidence type="ECO:0000313" key="3">
    <source>
        <dbReference type="Proteomes" id="UP000198932"/>
    </source>
</evidence>
<dbReference type="EMBL" id="FOYN01000002">
    <property type="protein sequence ID" value="SFR36482.1"/>
    <property type="molecule type" value="Genomic_DNA"/>
</dbReference>
<dbReference type="OrthoDB" id="328200at2157"/>